<evidence type="ECO:0000313" key="5">
    <source>
        <dbReference type="EMBL" id="MCH6171662.1"/>
    </source>
</evidence>
<accession>A0ABS9TSY0</accession>
<dbReference type="RefSeq" id="WP_241042466.1">
    <property type="nucleotide sequence ID" value="NZ_BAAAJF010000005.1"/>
</dbReference>
<dbReference type="Pfam" id="PF01593">
    <property type="entry name" value="Amino_oxidase"/>
    <property type="match status" value="1"/>
</dbReference>
<reference evidence="5 6" key="1">
    <citation type="submission" date="2022-03" db="EMBL/GenBank/DDBJ databases">
        <title>Pseudonocardia alaer sp. nov., a novel actinomycete isolated from reed forest soil.</title>
        <authorList>
            <person name="Wang L."/>
        </authorList>
    </citation>
    <scope>NUCLEOTIDE SEQUENCE [LARGE SCALE GENOMIC DNA]</scope>
    <source>
        <strain evidence="5 6">Y-16303</strain>
    </source>
</reference>
<evidence type="ECO:0000313" key="6">
    <source>
        <dbReference type="Proteomes" id="UP001299970"/>
    </source>
</evidence>
<keyword evidence="6" id="KW-1185">Reference proteome</keyword>
<dbReference type="Gene3D" id="3.50.50.60">
    <property type="entry name" value="FAD/NAD(P)-binding domain"/>
    <property type="match status" value="2"/>
</dbReference>
<gene>
    <name evidence="5" type="ORF">MMF94_38750</name>
</gene>
<dbReference type="PANTHER" id="PTHR10668">
    <property type="entry name" value="PHYTOENE DEHYDROGENASE"/>
    <property type="match status" value="1"/>
</dbReference>
<protein>
    <recommendedName>
        <fullName evidence="3">Pyridine nucleotide-disulfide oxidoreductase domain-containing protein 2</fullName>
    </recommendedName>
</protein>
<organism evidence="5 6">
    <name type="scientific">Pseudonocardia alaniniphila</name>
    <dbReference type="NCBI Taxonomy" id="75291"/>
    <lineage>
        <taxon>Bacteria</taxon>
        <taxon>Bacillati</taxon>
        <taxon>Actinomycetota</taxon>
        <taxon>Actinomycetes</taxon>
        <taxon>Pseudonocardiales</taxon>
        <taxon>Pseudonocardiaceae</taxon>
        <taxon>Pseudonocardia</taxon>
    </lineage>
</organism>
<dbReference type="EMBL" id="JAKXMK010000047">
    <property type="protein sequence ID" value="MCH6171662.1"/>
    <property type="molecule type" value="Genomic_DNA"/>
</dbReference>
<dbReference type="InterPro" id="IPR002937">
    <property type="entry name" value="Amino_oxidase"/>
</dbReference>
<evidence type="ECO:0000256" key="1">
    <source>
        <dbReference type="ARBA" id="ARBA00037217"/>
    </source>
</evidence>
<evidence type="ECO:0000259" key="4">
    <source>
        <dbReference type="Pfam" id="PF01593"/>
    </source>
</evidence>
<dbReference type="SUPFAM" id="SSF51905">
    <property type="entry name" value="FAD/NAD(P)-binding domain"/>
    <property type="match status" value="1"/>
</dbReference>
<evidence type="ECO:0000256" key="2">
    <source>
        <dbReference type="ARBA" id="ARBA00038825"/>
    </source>
</evidence>
<dbReference type="Proteomes" id="UP001299970">
    <property type="component" value="Unassembled WGS sequence"/>
</dbReference>
<proteinExistence type="predicted"/>
<sequence>MDECDVVVIGAGHQGLVAATVLADAGLSVVVVEANPTVGGAVQSGEVTLPGYVHDLYATNMNLFLGSPFFAKYGAELCNEGLRFARSAHPYASAFPDGANLRVTSDQDTTLAMWQEHSPADAAGWGRLRELFEAFAAAYLPIYTSPQPSWVAMKSVREVWRHRKSMPPGDLAATLLSSTRALGDRYFSTPEAKSLAAAWGMHLDYAPDIAGGAVFPLLEMFADMLGGISIVEGGAGRLPDAMAALVKARGGTVLTGARVARVDVDGSGARGVTLADGQRISARHGVVSTVVLPRLVQDLLADAAVPNGMSATARNYRFGPATFMLHLALDGRIPWRDPRLSDFAYVHIGSYVDDMARTYQQALAHQLPEAPLLVVGQTSVVDPTRVQRAGQHVVWIQVRMVPSQITGDAGGRISGTHWPDVREAYADRVTDILEAHAPGLTGQVRARAISSPDDLERANSNLVGGDSISGSHHLDQFLMLRPSLGLSRYRTPIPRLFLAGVGTWPGGGVNAISGQLAAETLLRTLRRSRFPQIRPGSRPSSSVHPG</sequence>
<feature type="domain" description="Amine oxidase" evidence="4">
    <location>
        <begin position="15"/>
        <end position="338"/>
    </location>
</feature>
<dbReference type="PANTHER" id="PTHR10668:SF105">
    <property type="entry name" value="DEHYDROGENASE-RELATED"/>
    <property type="match status" value="1"/>
</dbReference>
<dbReference type="InterPro" id="IPR018203">
    <property type="entry name" value="GDP_dissociation_inhibitor"/>
</dbReference>
<name>A0ABS9TSY0_9PSEU</name>
<dbReference type="PRINTS" id="PR00891">
    <property type="entry name" value="RABGDIREP"/>
</dbReference>
<evidence type="ECO:0000256" key="3">
    <source>
        <dbReference type="ARBA" id="ARBA00040298"/>
    </source>
</evidence>
<comment type="function">
    <text evidence="1">Probable oxidoreductase that may play a role as regulator of mitochondrial function.</text>
</comment>
<dbReference type="InterPro" id="IPR036188">
    <property type="entry name" value="FAD/NAD-bd_sf"/>
</dbReference>
<comment type="caution">
    <text evidence="5">The sequence shown here is derived from an EMBL/GenBank/DDBJ whole genome shotgun (WGS) entry which is preliminary data.</text>
</comment>
<comment type="subunit">
    <text evidence="2">Interacts with COX5B; this interaction may contribute to localize PYROXD2 to the inner face of the inner mitochondrial membrane.</text>
</comment>